<proteinExistence type="predicted"/>
<evidence type="ECO:0000313" key="2">
    <source>
        <dbReference type="Proteomes" id="UP000828048"/>
    </source>
</evidence>
<sequence length="780" mass="83799">MSGIPLKWLLLFLSTLLTINLALCLPQTPSSKKTYIVQMDKSLMPKTFTDHLQWYSSMIKSVAAEPEKQDAKDEENIIYTYQTAFHGVAAQLSEEEAERLEDLHGVMAIFPETKYELHTTRSPLFLGLEPQKSTNVWADSTAGHDVVVGVLDTGIWPESQSFNDSGMTPVPVHWKGACETGRAFTKHNCNKKIVGARVFYHGYEASTGKINEKDEYKSPRDQDGHGTHTAATVAGSPVRGANLLGYAYGTARGMAPGARIAAYKVCWTGGCFSSDILSAVDRAVADGVNVLSISLGGGVSPYYRDSLSIASFGAMEKGVFVSCSAGNGGPDPISLTNVSPWITTVGASTMDREFPAWVKLPVGTRINIIPGVSLYKGRRNLSTEKLYPLVYAGSNSSSPDPSSLCLEGTLDPRKVAGKIVICDRGISPRVQKGQVVKDAGGIGMILSNTAANGEELVADAHLLPAVAVTESAGKMIKQYALTNPKATTTLGFSGTRVGIRPSPVVAAFSSRGPNFLTLEILKPDMVAPGVNILAAWTGDVGPSSLPTDHRRVKFNILSGTSMSCPHVSGVAALLKARHPEWSPAAIKSALMTTAYVHDNIYKSLLDASTGAPSNPYDHGAGHIHPANALDPGLIYDIGAQEYFEFLCTQGLTPDQLDVFAMFSKRTCRKTLASPGDLNYPALSAVFPETTNVTTVTLHRTVTNVGPPVSNYHAMVSQFKGASVKVEPAVLKFNSKDQKLSYKVTFTTKSRQTSPEFGSLIWKDALYRVRSPIAITWLSSL</sequence>
<dbReference type="Proteomes" id="UP000828048">
    <property type="component" value="Chromosome 11"/>
</dbReference>
<accession>A0ACB7YMS9</accession>
<name>A0ACB7YMS9_9ERIC</name>
<keyword evidence="2" id="KW-1185">Reference proteome</keyword>
<reference evidence="1 2" key="1">
    <citation type="journal article" date="2021" name="Hortic Res">
        <title>High-quality reference genome and annotation aids understanding of berry development for evergreen blueberry (Vaccinium darrowii).</title>
        <authorList>
            <person name="Yu J."/>
            <person name="Hulse-Kemp A.M."/>
            <person name="Babiker E."/>
            <person name="Staton M."/>
        </authorList>
    </citation>
    <scope>NUCLEOTIDE SEQUENCE [LARGE SCALE GENOMIC DNA]</scope>
    <source>
        <strain evidence="2">cv. NJ 8807/NJ 8810</strain>
        <tissue evidence="1">Young leaf</tissue>
    </source>
</reference>
<evidence type="ECO:0000313" key="1">
    <source>
        <dbReference type="EMBL" id="KAH7854815.1"/>
    </source>
</evidence>
<gene>
    <name evidence="1" type="ORF">Vadar_018067</name>
</gene>
<protein>
    <submittedName>
        <fullName evidence="1">Uncharacterized protein</fullName>
    </submittedName>
</protein>
<dbReference type="EMBL" id="CM037161">
    <property type="protein sequence ID" value="KAH7854815.1"/>
    <property type="molecule type" value="Genomic_DNA"/>
</dbReference>
<comment type="caution">
    <text evidence="1">The sequence shown here is derived from an EMBL/GenBank/DDBJ whole genome shotgun (WGS) entry which is preliminary data.</text>
</comment>
<organism evidence="1 2">
    <name type="scientific">Vaccinium darrowii</name>
    <dbReference type="NCBI Taxonomy" id="229202"/>
    <lineage>
        <taxon>Eukaryota</taxon>
        <taxon>Viridiplantae</taxon>
        <taxon>Streptophyta</taxon>
        <taxon>Embryophyta</taxon>
        <taxon>Tracheophyta</taxon>
        <taxon>Spermatophyta</taxon>
        <taxon>Magnoliopsida</taxon>
        <taxon>eudicotyledons</taxon>
        <taxon>Gunneridae</taxon>
        <taxon>Pentapetalae</taxon>
        <taxon>asterids</taxon>
        <taxon>Ericales</taxon>
        <taxon>Ericaceae</taxon>
        <taxon>Vaccinioideae</taxon>
        <taxon>Vaccinieae</taxon>
        <taxon>Vaccinium</taxon>
    </lineage>
</organism>